<sequence length="52" mass="5810">MSFVSTASDFNVWKNQSFGVTSNKSTVPQKDMLQAIRLFRGDSQIGGDVEKR</sequence>
<evidence type="ECO:0000313" key="1">
    <source>
        <dbReference type="EMBL" id="QNO48773.1"/>
    </source>
</evidence>
<protein>
    <submittedName>
        <fullName evidence="1">Uncharacterized protein</fullName>
    </submittedName>
</protein>
<gene>
    <name evidence="1" type="ORF">BEOMFINI_00012</name>
</gene>
<dbReference type="EMBL" id="MT631361">
    <property type="protein sequence ID" value="QNO48773.1"/>
    <property type="molecule type" value="Genomic_DNA"/>
</dbReference>
<organism evidence="1">
    <name type="scientific">Candidatus Methanogaster sp. ANME-2c ERB4</name>
    <dbReference type="NCBI Taxonomy" id="2759911"/>
    <lineage>
        <taxon>Archaea</taxon>
        <taxon>Methanobacteriati</taxon>
        <taxon>Methanobacteriota</taxon>
        <taxon>Stenosarchaea group</taxon>
        <taxon>Methanomicrobia</taxon>
        <taxon>Methanosarcinales</taxon>
        <taxon>ANME-2 cluster</taxon>
        <taxon>Candidatus Methanogasteraceae</taxon>
        <taxon>Candidatus Methanogaster</taxon>
    </lineage>
</organism>
<accession>A0A7G9YL89</accession>
<proteinExistence type="predicted"/>
<dbReference type="AlphaFoldDB" id="A0A7G9YL89"/>
<name>A0A7G9YL89_9EURY</name>
<reference evidence="1" key="1">
    <citation type="submission" date="2020-06" db="EMBL/GenBank/DDBJ databases">
        <title>Unique genomic features of the anaerobic methanotrophic archaea.</title>
        <authorList>
            <person name="Chadwick G.L."/>
            <person name="Skennerton C.T."/>
            <person name="Laso-Perez R."/>
            <person name="Leu A.O."/>
            <person name="Speth D.R."/>
            <person name="Yu H."/>
            <person name="Morgan-Lang C."/>
            <person name="Hatzenpichler R."/>
            <person name="Goudeau D."/>
            <person name="Malmstrom R."/>
            <person name="Brazelton W.J."/>
            <person name="Woyke T."/>
            <person name="Hallam S.J."/>
            <person name="Tyson G.W."/>
            <person name="Wegener G."/>
            <person name="Boetius A."/>
            <person name="Orphan V."/>
        </authorList>
    </citation>
    <scope>NUCLEOTIDE SEQUENCE</scope>
</reference>